<feature type="transmembrane region" description="Helical" evidence="6">
    <location>
        <begin position="351"/>
        <end position="370"/>
    </location>
</feature>
<dbReference type="SUPFAM" id="SSF103473">
    <property type="entry name" value="MFS general substrate transporter"/>
    <property type="match status" value="1"/>
</dbReference>
<dbReference type="Proteomes" id="UP000193719">
    <property type="component" value="Unassembled WGS sequence"/>
</dbReference>
<evidence type="ECO:0000256" key="1">
    <source>
        <dbReference type="ARBA" id="ARBA00004141"/>
    </source>
</evidence>
<gene>
    <name evidence="8" type="ORF">BCR36DRAFT_321367</name>
</gene>
<feature type="transmembrane region" description="Helical" evidence="6">
    <location>
        <begin position="75"/>
        <end position="97"/>
    </location>
</feature>
<evidence type="ECO:0000313" key="8">
    <source>
        <dbReference type="EMBL" id="ORX55346.1"/>
    </source>
</evidence>
<keyword evidence="4 6" id="KW-1133">Transmembrane helix</keyword>
<keyword evidence="2" id="KW-0813">Transport</keyword>
<dbReference type="PANTHER" id="PTHR23504">
    <property type="entry name" value="MAJOR FACILITATOR SUPERFAMILY DOMAIN-CONTAINING PROTEIN 10"/>
    <property type="match status" value="1"/>
</dbReference>
<dbReference type="EMBL" id="MCFH01000009">
    <property type="protein sequence ID" value="ORX55346.1"/>
    <property type="molecule type" value="Genomic_DNA"/>
</dbReference>
<evidence type="ECO:0000256" key="3">
    <source>
        <dbReference type="ARBA" id="ARBA00022692"/>
    </source>
</evidence>
<dbReference type="GO" id="GO:0022857">
    <property type="term" value="F:transmembrane transporter activity"/>
    <property type="evidence" value="ECO:0007669"/>
    <property type="project" value="InterPro"/>
</dbReference>
<evidence type="ECO:0000256" key="6">
    <source>
        <dbReference type="SAM" id="Phobius"/>
    </source>
</evidence>
<evidence type="ECO:0000259" key="7">
    <source>
        <dbReference type="PROSITE" id="PS50850"/>
    </source>
</evidence>
<dbReference type="Gene3D" id="1.20.1250.20">
    <property type="entry name" value="MFS general substrate transporter like domains"/>
    <property type="match status" value="1"/>
</dbReference>
<dbReference type="InterPro" id="IPR011701">
    <property type="entry name" value="MFS"/>
</dbReference>
<feature type="transmembrane region" description="Helical" evidence="6">
    <location>
        <begin position="311"/>
        <end position="331"/>
    </location>
</feature>
<comment type="subcellular location">
    <subcellularLocation>
        <location evidence="1">Membrane</location>
        <topology evidence="1">Multi-pass membrane protein</topology>
    </subcellularLocation>
</comment>
<evidence type="ECO:0000256" key="5">
    <source>
        <dbReference type="ARBA" id="ARBA00023136"/>
    </source>
</evidence>
<keyword evidence="5 6" id="KW-0472">Membrane</keyword>
<sequence length="510" mass="57046">MPSYELPINDDTEVFFHKEDDNVSIKKKIKKPFPKLQVFLALLCVLPEAFADSLTVPYIYNMVKDFKVAKKEEDIGFYVGLLGSAFYFSLCITNIFWGHLSDKFGRKPVLLCNIVGTCIGIIVFGSSQSFFVALLGRFIAGSCSANGTVAKGMLGDVIDESQRTIGYSFYGVTWGIASMVGPLIGGSLANPALKYGIFNNSFWLKYNYLLPSIFVMTLGVISFVASYKLLNEPSKNNPYNIIDEEYIELYNNDNSNYREWDEREQNSSSSTLIIRNRDDDTFSNSVDSETSTKKDLGLFQSIKIIFSKSSWIAIVCYCMLSLATMLFFTVFPLWAATSIKLGGLGFDEKSISYSAPIMGISKIIIQLVVYPPIAKHMSSTQGYRFGLVLLMAFSIFTPYISSYVDKAKILWTLLIVFLSLFSASDAFAYLSVIIMITESVTSEHLGFMHGFSGMCVSIMRMIGPTLAGSIWSFSINNSFGFPLDEHLIFIFIFILCTIGFVMSYMGFKPR</sequence>
<feature type="transmembrane region" description="Helical" evidence="6">
    <location>
        <begin position="409"/>
        <end position="434"/>
    </location>
</feature>
<dbReference type="InterPro" id="IPR036259">
    <property type="entry name" value="MFS_trans_sf"/>
</dbReference>
<feature type="transmembrane region" description="Helical" evidence="6">
    <location>
        <begin position="131"/>
        <end position="154"/>
    </location>
</feature>
<feature type="transmembrane region" description="Helical" evidence="6">
    <location>
        <begin position="36"/>
        <end position="60"/>
    </location>
</feature>
<dbReference type="InterPro" id="IPR020846">
    <property type="entry name" value="MFS_dom"/>
</dbReference>
<organism evidence="8 9">
    <name type="scientific">Piromyces finnis</name>
    <dbReference type="NCBI Taxonomy" id="1754191"/>
    <lineage>
        <taxon>Eukaryota</taxon>
        <taxon>Fungi</taxon>
        <taxon>Fungi incertae sedis</taxon>
        <taxon>Chytridiomycota</taxon>
        <taxon>Chytridiomycota incertae sedis</taxon>
        <taxon>Neocallimastigomycetes</taxon>
        <taxon>Neocallimastigales</taxon>
        <taxon>Neocallimastigaceae</taxon>
        <taxon>Piromyces</taxon>
    </lineage>
</organism>
<feature type="transmembrane region" description="Helical" evidence="6">
    <location>
        <begin position="208"/>
        <end position="230"/>
    </location>
</feature>
<dbReference type="PROSITE" id="PS50850">
    <property type="entry name" value="MFS"/>
    <property type="match status" value="1"/>
</dbReference>
<dbReference type="AlphaFoldDB" id="A0A1Y1VFZ8"/>
<reference evidence="8 9" key="1">
    <citation type="submission" date="2016-08" db="EMBL/GenBank/DDBJ databases">
        <title>Genomes of anaerobic fungi encode conserved fungal cellulosomes for biomass hydrolysis.</title>
        <authorList>
            <consortium name="DOE Joint Genome Institute"/>
            <person name="Haitjema C.H."/>
            <person name="Gilmore S.P."/>
            <person name="Henske J.K."/>
            <person name="Solomon K.V."/>
            <person name="De Groot R."/>
            <person name="Kuo A."/>
            <person name="Mondo S.J."/>
            <person name="Salamov A.A."/>
            <person name="Labutti K."/>
            <person name="Zhao Z."/>
            <person name="Chiniquy J."/>
            <person name="Barry K."/>
            <person name="Brewer H.M."/>
            <person name="Purvine S.O."/>
            <person name="Wright A.T."/>
            <person name="Boxma B."/>
            <person name="Van Alen T."/>
            <person name="Hackstein J.H."/>
            <person name="Baker S.E."/>
            <person name="Grigoriev I.V."/>
            <person name="O'Malley M.A."/>
        </authorList>
    </citation>
    <scope>NUCLEOTIDE SEQUENCE [LARGE SCALE GENOMIC DNA]</scope>
    <source>
        <strain evidence="9">finn</strain>
    </source>
</reference>
<evidence type="ECO:0000256" key="4">
    <source>
        <dbReference type="ARBA" id="ARBA00022989"/>
    </source>
</evidence>
<dbReference type="GO" id="GO:0016020">
    <property type="term" value="C:membrane"/>
    <property type="evidence" value="ECO:0007669"/>
    <property type="project" value="UniProtKB-SubCell"/>
</dbReference>
<evidence type="ECO:0000313" key="9">
    <source>
        <dbReference type="Proteomes" id="UP000193719"/>
    </source>
</evidence>
<proteinExistence type="predicted"/>
<dbReference type="Pfam" id="PF07690">
    <property type="entry name" value="MFS_1"/>
    <property type="match status" value="1"/>
</dbReference>
<feature type="domain" description="Major facilitator superfamily (MFS) profile" evidence="7">
    <location>
        <begin position="37"/>
        <end position="510"/>
    </location>
</feature>
<comment type="caution">
    <text evidence="8">The sequence shown here is derived from an EMBL/GenBank/DDBJ whole genome shotgun (WGS) entry which is preliminary data.</text>
</comment>
<feature type="transmembrane region" description="Helical" evidence="6">
    <location>
        <begin position="382"/>
        <end position="403"/>
    </location>
</feature>
<dbReference type="OrthoDB" id="419616at2759"/>
<feature type="transmembrane region" description="Helical" evidence="6">
    <location>
        <begin position="109"/>
        <end position="125"/>
    </location>
</feature>
<reference evidence="8 9" key="2">
    <citation type="submission" date="2016-08" db="EMBL/GenBank/DDBJ databases">
        <title>Pervasive Adenine N6-methylation of Active Genes in Fungi.</title>
        <authorList>
            <consortium name="DOE Joint Genome Institute"/>
            <person name="Mondo S.J."/>
            <person name="Dannebaum R.O."/>
            <person name="Kuo R.C."/>
            <person name="Labutti K."/>
            <person name="Haridas S."/>
            <person name="Kuo A."/>
            <person name="Salamov A."/>
            <person name="Ahrendt S.R."/>
            <person name="Lipzen A."/>
            <person name="Sullivan W."/>
            <person name="Andreopoulos W.B."/>
            <person name="Clum A."/>
            <person name="Lindquist E."/>
            <person name="Daum C."/>
            <person name="Ramamoorthy G.K."/>
            <person name="Gryganskyi A."/>
            <person name="Culley D."/>
            <person name="Magnuson J.K."/>
            <person name="James T.Y."/>
            <person name="O'Malley M.A."/>
            <person name="Stajich J.E."/>
            <person name="Spatafora J.W."/>
            <person name="Visel A."/>
            <person name="Grigoriev I.V."/>
        </authorList>
    </citation>
    <scope>NUCLEOTIDE SEQUENCE [LARGE SCALE GENOMIC DNA]</scope>
    <source>
        <strain evidence="9">finn</strain>
    </source>
</reference>
<name>A0A1Y1VFZ8_9FUNG</name>
<protein>
    <submittedName>
        <fullName evidence="8">MFS general substrate transporter</fullName>
    </submittedName>
</protein>
<feature type="transmembrane region" description="Helical" evidence="6">
    <location>
        <begin position="446"/>
        <end position="467"/>
    </location>
</feature>
<evidence type="ECO:0000256" key="2">
    <source>
        <dbReference type="ARBA" id="ARBA00022448"/>
    </source>
</evidence>
<accession>A0A1Y1VFZ8</accession>
<dbReference type="CDD" id="cd17330">
    <property type="entry name" value="MFS_SLC46_TetA_like"/>
    <property type="match status" value="1"/>
</dbReference>
<feature type="transmembrane region" description="Helical" evidence="6">
    <location>
        <begin position="166"/>
        <end position="188"/>
    </location>
</feature>
<feature type="transmembrane region" description="Helical" evidence="6">
    <location>
        <begin position="487"/>
        <end position="507"/>
    </location>
</feature>
<keyword evidence="9" id="KW-1185">Reference proteome</keyword>
<keyword evidence="3 6" id="KW-0812">Transmembrane</keyword>
<dbReference type="PANTHER" id="PTHR23504:SF15">
    <property type="entry name" value="MAJOR FACILITATOR SUPERFAMILY (MFS) PROFILE DOMAIN-CONTAINING PROTEIN"/>
    <property type="match status" value="1"/>
</dbReference>